<proteinExistence type="inferred from homology"/>
<feature type="signal peptide" evidence="4">
    <location>
        <begin position="1"/>
        <end position="19"/>
    </location>
</feature>
<dbReference type="PROSITE" id="PS52009">
    <property type="entry name" value="GH84"/>
    <property type="match status" value="1"/>
</dbReference>
<comment type="caution">
    <text evidence="6">The sequence shown here is derived from an EMBL/GenBank/DDBJ whole genome shotgun (WGS) entry which is preliminary data.</text>
</comment>
<feature type="chain" id="PRO_5032941786" evidence="4">
    <location>
        <begin position="20"/>
        <end position="478"/>
    </location>
</feature>
<keyword evidence="2 3" id="KW-0326">Glycosidase</keyword>
<protein>
    <submittedName>
        <fullName evidence="6">O-GlcNAcase</fullName>
    </submittedName>
</protein>
<dbReference type="PANTHER" id="PTHR13170:SF16">
    <property type="entry name" value="PROTEIN O-GLCNACASE"/>
    <property type="match status" value="1"/>
</dbReference>
<comment type="similarity">
    <text evidence="3">Belongs to the glycosyl hydrolase 84 family.</text>
</comment>
<dbReference type="InterPro" id="IPR011496">
    <property type="entry name" value="O-GlcNAcase_cat"/>
</dbReference>
<dbReference type="PANTHER" id="PTHR13170">
    <property type="entry name" value="O-GLCNACASE"/>
    <property type="match status" value="1"/>
</dbReference>
<reference evidence="6 7" key="1">
    <citation type="submission" date="2020-04" db="EMBL/GenBank/DDBJ databases">
        <authorList>
            <person name="Hitch T.C.A."/>
            <person name="Wylensek D."/>
            <person name="Clavel T."/>
        </authorList>
    </citation>
    <scope>NUCLEOTIDE SEQUENCE [LARGE SCALE GENOMIC DNA]</scope>
    <source>
        <strain evidence="6 7">PG-130-P53-12</strain>
    </source>
</reference>
<dbReference type="InterPro" id="IPR017853">
    <property type="entry name" value="GH"/>
</dbReference>
<dbReference type="InterPro" id="IPR051822">
    <property type="entry name" value="Glycosyl_Hydrolase_84"/>
</dbReference>
<dbReference type="Pfam" id="PF07555">
    <property type="entry name" value="NAGidase"/>
    <property type="match status" value="1"/>
</dbReference>
<evidence type="ECO:0000259" key="5">
    <source>
        <dbReference type="PROSITE" id="PS52009"/>
    </source>
</evidence>
<dbReference type="AlphaFoldDB" id="A0A848B9Q3"/>
<evidence type="ECO:0000313" key="7">
    <source>
        <dbReference type="Proteomes" id="UP000543804"/>
    </source>
</evidence>
<dbReference type="SUPFAM" id="SSF51445">
    <property type="entry name" value="(Trans)glycosidases"/>
    <property type="match status" value="1"/>
</dbReference>
<name>A0A848B9Q3_9FIRM</name>
<dbReference type="EMBL" id="JABAFA010000012">
    <property type="protein sequence ID" value="NMD98854.1"/>
    <property type="molecule type" value="Genomic_DNA"/>
</dbReference>
<evidence type="ECO:0000256" key="1">
    <source>
        <dbReference type="ARBA" id="ARBA00022801"/>
    </source>
</evidence>
<keyword evidence="7" id="KW-1185">Reference proteome</keyword>
<dbReference type="Gene3D" id="3.20.20.80">
    <property type="entry name" value="Glycosidases"/>
    <property type="match status" value="1"/>
</dbReference>
<evidence type="ECO:0000256" key="3">
    <source>
        <dbReference type="PROSITE-ProRule" id="PRU01353"/>
    </source>
</evidence>
<dbReference type="Proteomes" id="UP000543804">
    <property type="component" value="Unassembled WGS sequence"/>
</dbReference>
<organism evidence="6 7">
    <name type="scientific">Selenomonas bovis</name>
    <dbReference type="NCBI Taxonomy" id="416586"/>
    <lineage>
        <taxon>Bacteria</taxon>
        <taxon>Bacillati</taxon>
        <taxon>Bacillota</taxon>
        <taxon>Negativicutes</taxon>
        <taxon>Selenomonadales</taxon>
        <taxon>Selenomonadaceae</taxon>
        <taxon>Selenomonas</taxon>
    </lineage>
</organism>
<keyword evidence="4" id="KW-0732">Signal</keyword>
<feature type="domain" description="GH84" evidence="5">
    <location>
        <begin position="32"/>
        <end position="302"/>
    </location>
</feature>
<evidence type="ECO:0000256" key="2">
    <source>
        <dbReference type="ARBA" id="ARBA00023295"/>
    </source>
</evidence>
<evidence type="ECO:0000256" key="4">
    <source>
        <dbReference type="SAM" id="SignalP"/>
    </source>
</evidence>
<dbReference type="GO" id="GO:0015929">
    <property type="term" value="F:hexosaminidase activity"/>
    <property type="evidence" value="ECO:0007669"/>
    <property type="project" value="UniProtKB-ARBA"/>
</dbReference>
<gene>
    <name evidence="6" type="ORF">HF878_05060</name>
</gene>
<feature type="active site" description="Proton donor" evidence="3">
    <location>
        <position position="150"/>
    </location>
</feature>
<keyword evidence="1 3" id="KW-0378">Hydrolase</keyword>
<dbReference type="InterPro" id="IPR049019">
    <property type="entry name" value="NagJ-like_helical"/>
</dbReference>
<accession>A0A848B9Q3</accession>
<evidence type="ECO:0000313" key="6">
    <source>
        <dbReference type="EMBL" id="NMD98854.1"/>
    </source>
</evidence>
<dbReference type="Gene3D" id="1.20.58.460">
    <property type="entry name" value="Hyaluronidase post-catalytic domain-like"/>
    <property type="match status" value="1"/>
</dbReference>
<sequence>MFVFALLLGSCLPGIFACAAARAKQVAPDAVPLRGVVEGFYGTPWTQQERLDMLSFCGRVGFNAYIYAPKDDAYHRNQWRLPYPPQKLTELAALVKAAKAARVRFIFAVSPGMDLFYLGHAGAEDQAAMLAKCEALYGVGVRDFAIFFDDIEQKDGPGQAAFLNAVSARLRARHHDIGAILTVPTEYFRADMVGAAGVVKPYTASFSKLLSPDILVLYTGEGVVKGNLTAEEYQAAEGIYGRPLGIWWNYPVTDYKETNLALGPVENLPLKGVPAVFFNPMRHEQMSRISLATAASLANHPSHYEPQTAWKEAVERQYGSLAPAMMTVAEHAQHLETSWADIGRSDAPALRQEMDALWQSYPRGVLLRLRVQRLDDRLAQIEMATEKLLLELPGTQLAECRPQLLQLQRIVRADRLGLALLAAHRNGKMTAAQQTSFLAARQAVIAHDGEARISEKTARAFLDELTDHLNLVNETVGN</sequence>
<dbReference type="Pfam" id="PF21774">
    <property type="entry name" value="NagJ_C"/>
    <property type="match status" value="1"/>
</dbReference>
<dbReference type="SUPFAM" id="SSF140657">
    <property type="entry name" value="Hyaluronidase post-catalytic domain-like"/>
    <property type="match status" value="1"/>
</dbReference>
<dbReference type="GO" id="GO:1901135">
    <property type="term" value="P:carbohydrate derivative metabolic process"/>
    <property type="evidence" value="ECO:0007669"/>
    <property type="project" value="UniProtKB-ARBA"/>
</dbReference>